<evidence type="ECO:0000256" key="1">
    <source>
        <dbReference type="SAM" id="MobiDB-lite"/>
    </source>
</evidence>
<dbReference type="OrthoDB" id="4181272at2759"/>
<dbReference type="EMBL" id="LCZI01001578">
    <property type="protein sequence ID" value="KKZ60150.1"/>
    <property type="molecule type" value="Genomic_DNA"/>
</dbReference>
<feature type="region of interest" description="Disordered" evidence="1">
    <location>
        <begin position="467"/>
        <end position="493"/>
    </location>
</feature>
<dbReference type="InterPro" id="IPR022198">
    <property type="entry name" value="DUF3723"/>
</dbReference>
<proteinExistence type="predicted"/>
<dbReference type="Pfam" id="PF12520">
    <property type="entry name" value="DUF3723"/>
    <property type="match status" value="2"/>
</dbReference>
<organism evidence="2 3">
    <name type="scientific">[Emmonsia] crescens</name>
    <dbReference type="NCBI Taxonomy" id="73230"/>
    <lineage>
        <taxon>Eukaryota</taxon>
        <taxon>Fungi</taxon>
        <taxon>Dikarya</taxon>
        <taxon>Ascomycota</taxon>
        <taxon>Pezizomycotina</taxon>
        <taxon>Eurotiomycetes</taxon>
        <taxon>Eurotiomycetidae</taxon>
        <taxon>Onygenales</taxon>
        <taxon>Ajellomycetaceae</taxon>
        <taxon>Emergomyces</taxon>
    </lineage>
</organism>
<accession>A0A0G2HR32</accession>
<feature type="compositionally biased region" description="Basic residues" evidence="1">
    <location>
        <begin position="614"/>
        <end position="629"/>
    </location>
</feature>
<reference evidence="3" key="1">
    <citation type="journal article" date="2015" name="PLoS Genet.">
        <title>The dynamic genome and transcriptome of the human fungal pathogen Blastomyces and close relative Emmonsia.</title>
        <authorList>
            <person name="Munoz J.F."/>
            <person name="Gauthier G.M."/>
            <person name="Desjardins C.A."/>
            <person name="Gallo J.E."/>
            <person name="Holder J."/>
            <person name="Sullivan T.D."/>
            <person name="Marty A.J."/>
            <person name="Carmen J.C."/>
            <person name="Chen Z."/>
            <person name="Ding L."/>
            <person name="Gujja S."/>
            <person name="Magrini V."/>
            <person name="Misas E."/>
            <person name="Mitreva M."/>
            <person name="Priest M."/>
            <person name="Saif S."/>
            <person name="Whiston E.A."/>
            <person name="Young S."/>
            <person name="Zeng Q."/>
            <person name="Goldman W.E."/>
            <person name="Mardis E.R."/>
            <person name="Taylor J.W."/>
            <person name="McEwen J.G."/>
            <person name="Clay O.K."/>
            <person name="Klein B.S."/>
            <person name="Cuomo C.A."/>
        </authorList>
    </citation>
    <scope>NUCLEOTIDE SEQUENCE [LARGE SCALE GENOMIC DNA]</scope>
    <source>
        <strain evidence="3">UAMH 3008</strain>
    </source>
</reference>
<name>A0A0G2HR32_9EURO</name>
<sequence>MATAAEMDDFRIEEEKKRCFLGYAKVPLSNLVFEDEGHQIGTRYVTRKDIDLLLGRFKVDRCRRDEPCHWIDAVVTPDQLQLFLDHSRLSNLSDAEPATLNLLPAWKIKCLQGRVRVAAAMECLYDEGDQWWVVRFYDETLISSEAQRYMREYRDVSRELISGEIYHNVRIYQLSGDHARAQEWIARWRPHTQRDFQQLQPREGREDFYRPLRVALDGLLEFQGLWSTYVNLHRLLPMRVPEEQANYLDNHIRREWNRITGGRPQIVDAQTVSELEGRSPMSSQRDREYVEAVFADGIAFSSITDPMDRDALCERVMQTPRIIPSLRTFHEDCKYFEPMAKLVRSLLGPKSRGSIQVGMKRRYRPPGDNNFYIQTLEGHRRERHANNYGFWSAYRQVFLAAMRNFFPLFPRFTPLKMHEVPSHILDRFMDDSTEQWRHFTELATSVGFSLQASGSGQRRMAVYGPRPRLLDPASQNRPAPSGDAGGRPGYPSLTTDAEEEWSFAIRCGMPDGMSFFMDRMYLYFDNIYSIPSNPPQRDLTSFAVKRDFFLAFFPPFIEREDPEIPEEDIGDTASQPQLDDDEAMVDAPQARATTSNQRLQLGRRRSRPVTARERRSRPRTVTARGRRSGPRTVTARGRRSRPRTVTTRESSAGAGLASAARLEPTPVPPGSAQDDTGADGLILQQTANWCAVKINTTVGKFAGLVARSPGQYDCIISLHDQLAFFIRSSRANSFTDVMPAHQPTWFASINMPAGILSSVPIPAVEALLREGKPLIMSTVSRDTFDQQMLHPGFDENTTGIELPYFDDSAWDIGEL</sequence>
<feature type="region of interest" description="Disordered" evidence="1">
    <location>
        <begin position="590"/>
        <end position="673"/>
    </location>
</feature>
<dbReference type="AlphaFoldDB" id="A0A0G2HR32"/>
<gene>
    <name evidence="2" type="ORF">EMCG_05072</name>
</gene>
<dbReference type="VEuPathDB" id="FungiDB:EMCG_05072"/>
<feature type="compositionally biased region" description="Low complexity" evidence="1">
    <location>
        <begin position="648"/>
        <end position="663"/>
    </location>
</feature>
<evidence type="ECO:0000313" key="2">
    <source>
        <dbReference type="EMBL" id="KKZ60150.1"/>
    </source>
</evidence>
<dbReference type="Proteomes" id="UP000034164">
    <property type="component" value="Unassembled WGS sequence"/>
</dbReference>
<comment type="caution">
    <text evidence="2">The sequence shown here is derived from an EMBL/GenBank/DDBJ whole genome shotgun (WGS) entry which is preliminary data.</text>
</comment>
<evidence type="ECO:0000313" key="3">
    <source>
        <dbReference type="Proteomes" id="UP000034164"/>
    </source>
</evidence>
<protein>
    <submittedName>
        <fullName evidence="2">Uncharacterized protein</fullName>
    </submittedName>
</protein>